<dbReference type="Gene3D" id="3.40.50.12780">
    <property type="entry name" value="N-terminal domain of ligase-like"/>
    <property type="match status" value="1"/>
</dbReference>
<feature type="compositionally biased region" description="Basic and acidic residues" evidence="3">
    <location>
        <begin position="204"/>
        <end position="220"/>
    </location>
</feature>
<gene>
    <name evidence="5" type="ORF">CDD81_6960</name>
</gene>
<accession>A0A2C5YAF9</accession>
<dbReference type="Pfam" id="PF00501">
    <property type="entry name" value="AMP-binding"/>
    <property type="match status" value="1"/>
</dbReference>
<dbReference type="SUPFAM" id="SSF56801">
    <property type="entry name" value="Acetyl-CoA synthetase-like"/>
    <property type="match status" value="1"/>
</dbReference>
<dbReference type="CDD" id="cd04433">
    <property type="entry name" value="AFD_class_I"/>
    <property type="match status" value="1"/>
</dbReference>
<dbReference type="Proteomes" id="UP000226192">
    <property type="component" value="Unassembled WGS sequence"/>
</dbReference>
<evidence type="ECO:0000256" key="3">
    <source>
        <dbReference type="SAM" id="MobiDB-lite"/>
    </source>
</evidence>
<dbReference type="OrthoDB" id="10253869at2759"/>
<dbReference type="EMBL" id="NJET01000007">
    <property type="protein sequence ID" value="PHH66485.1"/>
    <property type="molecule type" value="Genomic_DNA"/>
</dbReference>
<dbReference type="GO" id="GO:0031956">
    <property type="term" value="F:medium-chain fatty acid-CoA ligase activity"/>
    <property type="evidence" value="ECO:0007669"/>
    <property type="project" value="TreeGrafter"/>
</dbReference>
<organism evidence="5 6">
    <name type="scientific">Ophiocordyceps australis</name>
    <dbReference type="NCBI Taxonomy" id="1399860"/>
    <lineage>
        <taxon>Eukaryota</taxon>
        <taxon>Fungi</taxon>
        <taxon>Dikarya</taxon>
        <taxon>Ascomycota</taxon>
        <taxon>Pezizomycotina</taxon>
        <taxon>Sordariomycetes</taxon>
        <taxon>Hypocreomycetidae</taxon>
        <taxon>Hypocreales</taxon>
        <taxon>Ophiocordycipitaceae</taxon>
        <taxon>Ophiocordyceps</taxon>
    </lineage>
</organism>
<keyword evidence="6" id="KW-1185">Reference proteome</keyword>
<keyword evidence="2" id="KW-0436">Ligase</keyword>
<dbReference type="InterPro" id="IPR000873">
    <property type="entry name" value="AMP-dep_synth/lig_dom"/>
</dbReference>
<dbReference type="PANTHER" id="PTHR43201">
    <property type="entry name" value="ACYL-COA SYNTHETASE"/>
    <property type="match status" value="1"/>
</dbReference>
<dbReference type="InterPro" id="IPR020845">
    <property type="entry name" value="AMP-binding_CS"/>
</dbReference>
<dbReference type="PROSITE" id="PS00455">
    <property type="entry name" value="AMP_BINDING"/>
    <property type="match status" value="1"/>
</dbReference>
<comment type="caution">
    <text evidence="5">The sequence shown here is derived from an EMBL/GenBank/DDBJ whole genome shotgun (WGS) entry which is preliminary data.</text>
</comment>
<feature type="region of interest" description="Disordered" evidence="3">
    <location>
        <begin position="197"/>
        <end position="220"/>
    </location>
</feature>
<dbReference type="STRING" id="1399860.A0A2C5YAF9"/>
<dbReference type="GO" id="GO:0006631">
    <property type="term" value="P:fatty acid metabolic process"/>
    <property type="evidence" value="ECO:0007669"/>
    <property type="project" value="TreeGrafter"/>
</dbReference>
<dbReference type="InterPro" id="IPR042099">
    <property type="entry name" value="ANL_N_sf"/>
</dbReference>
<reference evidence="5 6" key="1">
    <citation type="submission" date="2017-06" db="EMBL/GenBank/DDBJ databases">
        <title>Ant-infecting Ophiocordyceps genomes reveal a high diversity of potential behavioral manipulation genes and a possible major role for enterotoxins.</title>
        <authorList>
            <person name="De Bekker C."/>
            <person name="Evans H.C."/>
            <person name="Brachmann A."/>
            <person name="Hughes D.P."/>
        </authorList>
    </citation>
    <scope>NUCLEOTIDE SEQUENCE [LARGE SCALE GENOMIC DNA]</scope>
    <source>
        <strain evidence="5 6">Map64</strain>
    </source>
</reference>
<proteinExistence type="inferred from homology"/>
<protein>
    <recommendedName>
        <fullName evidence="4">AMP-dependent synthetase/ligase domain-containing protein</fullName>
    </recommendedName>
</protein>
<comment type="similarity">
    <text evidence="1">Belongs to the ATP-dependent AMP-binding enzyme family.</text>
</comment>
<dbReference type="PANTHER" id="PTHR43201:SF5">
    <property type="entry name" value="MEDIUM-CHAIN ACYL-COA LIGASE ACSF2, MITOCHONDRIAL"/>
    <property type="match status" value="1"/>
</dbReference>
<sequence>MALVDKTAESAEAGQDKPICEASEAEAPSQVFGGLVPNLDLQLWDLLCQSATAYPDREALVSLWQGAGHAGSNEGSSLKWSYGCLLERCKHLAAALARRLQSQRTAGASLAMVSGNSAEWALCLWTAARMGMPFAPLDARASAADVADMLDVVRPCVLVVQEASWARDLAAWSHGIVRIQCSRGERVAGWERLDDLQDEEEQHQDEQHQDEQHQDEQHGLEPRLCRAPATTTALILFTSGTSGRPKACPHSHANVVAQTHVYDANEHVDRWLVHTPASHMFALNNALRAWRQGHVVVLPSANFDVSATADALERQCCTVVSATPTLVRALLAHWQQKPHGRRPGADQPAKAVSVVTVAGTSVSPSDLLLCRRVLGARDAIQAYGLSEGGPLISWARNDGLLKHGLHAGVGKLLPGAAARICPPRSTSPLPRGHVGELHVGGPSVIAGYLGAGQQQQAFYRDHHGTWLVTGDQARMDKDGVVFILGRYDDLIIRGGENIWPAAIEAALTEVFMYPPVPTHY</sequence>
<evidence type="ECO:0000256" key="2">
    <source>
        <dbReference type="ARBA" id="ARBA00022598"/>
    </source>
</evidence>
<dbReference type="AlphaFoldDB" id="A0A2C5YAF9"/>
<evidence type="ECO:0000256" key="1">
    <source>
        <dbReference type="ARBA" id="ARBA00006432"/>
    </source>
</evidence>
<evidence type="ECO:0000259" key="4">
    <source>
        <dbReference type="Pfam" id="PF00501"/>
    </source>
</evidence>
<feature type="domain" description="AMP-dependent synthetase/ligase" evidence="4">
    <location>
        <begin position="49"/>
        <end position="449"/>
    </location>
</feature>
<evidence type="ECO:0000313" key="5">
    <source>
        <dbReference type="EMBL" id="PHH66485.1"/>
    </source>
</evidence>
<evidence type="ECO:0000313" key="6">
    <source>
        <dbReference type="Proteomes" id="UP000226192"/>
    </source>
</evidence>
<name>A0A2C5YAF9_9HYPO</name>